<dbReference type="RefSeq" id="WP_012106003.1">
    <property type="nucleotide sequence ID" value="NC_009712.1"/>
</dbReference>
<dbReference type="Proteomes" id="UP000002408">
    <property type="component" value="Chromosome"/>
</dbReference>
<dbReference type="eggNOG" id="arCOG09478">
    <property type="taxonomic scope" value="Archaea"/>
</dbReference>
<dbReference type="HOGENOM" id="CLU_1056051_0_0_2"/>
<reference evidence="2" key="1">
    <citation type="journal article" date="2015" name="Microbiology">
        <title>Genome of Methanoregula boonei 6A8 reveals adaptations to oligotrophic peatland environments.</title>
        <authorList>
            <person name="Braeuer S."/>
            <person name="Cadillo-Quiroz H."/>
            <person name="Kyrpides N."/>
            <person name="Woyke T."/>
            <person name="Goodwin L."/>
            <person name="Detter C."/>
            <person name="Podell S."/>
            <person name="Yavitt J.B."/>
            <person name="Zinder S.H."/>
        </authorList>
    </citation>
    <scope>NUCLEOTIDE SEQUENCE [LARGE SCALE GENOMIC DNA]</scope>
    <source>
        <strain evidence="2">DSM 21154 / JCM 14090 / 6A8</strain>
    </source>
</reference>
<name>A7I5H3_METB6</name>
<evidence type="ECO:0000313" key="2">
    <source>
        <dbReference type="Proteomes" id="UP000002408"/>
    </source>
</evidence>
<dbReference type="AlphaFoldDB" id="A7I5H3"/>
<dbReference type="KEGG" id="mbn:Mboo_0466"/>
<evidence type="ECO:0000313" key="1">
    <source>
        <dbReference type="EMBL" id="ABS54984.1"/>
    </source>
</evidence>
<gene>
    <name evidence="1" type="ordered locus">Mboo_0466</name>
</gene>
<keyword evidence="2" id="KW-1185">Reference proteome</keyword>
<dbReference type="EMBL" id="CP000780">
    <property type="protein sequence ID" value="ABS54984.1"/>
    <property type="molecule type" value="Genomic_DNA"/>
</dbReference>
<organism evidence="1 2">
    <name type="scientific">Methanoregula boonei (strain DSM 21154 / JCM 14090 / 6A8)</name>
    <dbReference type="NCBI Taxonomy" id="456442"/>
    <lineage>
        <taxon>Archaea</taxon>
        <taxon>Methanobacteriati</taxon>
        <taxon>Methanobacteriota</taxon>
        <taxon>Stenosarchaea group</taxon>
        <taxon>Methanomicrobia</taxon>
        <taxon>Methanomicrobiales</taxon>
        <taxon>Methanoregulaceae</taxon>
        <taxon>Methanoregula</taxon>
    </lineage>
</organism>
<sequence length="263" mass="27943" precursor="true">MNHTRIFLIGSLCMICLVAAIMPVAADPTTGENAWNTNTEHVAAMQAFVAYAGAKGQAQMDGAISYIGTISNGAGTTPLTSIESQFEGTVTSVQSMTSGTQIQQAESQLKTDRTDFMSTAKSDLKEYNGTGKAFEQSINASVMAQATTLQGLENTWWTDRQTARMDEFSTNDQKRNGVLANLTAKGIDVSGAQAVENQIQQEGTALNAALTDRDESAIKAANQDLATLNKQFESIIKSYRSGHRAKATATASPTTTITPAATL</sequence>
<proteinExistence type="predicted"/>
<dbReference type="GeneID" id="5411101"/>
<accession>A7I5H3</accession>
<protein>
    <submittedName>
        <fullName evidence="1">Uncharacterized protein</fullName>
    </submittedName>
</protein>